<feature type="compositionally biased region" description="Acidic residues" evidence="1">
    <location>
        <begin position="267"/>
        <end position="276"/>
    </location>
</feature>
<feature type="compositionally biased region" description="Basic residues" evidence="1">
    <location>
        <begin position="1"/>
        <end position="10"/>
    </location>
</feature>
<feature type="compositionally biased region" description="Basic and acidic residues" evidence="1">
    <location>
        <begin position="871"/>
        <end position="880"/>
    </location>
</feature>
<evidence type="ECO:0000313" key="2">
    <source>
        <dbReference type="EMBL" id="KAG8467749.1"/>
    </source>
</evidence>
<dbReference type="InterPro" id="IPR035892">
    <property type="entry name" value="C2_domain_sf"/>
</dbReference>
<feature type="compositionally biased region" description="Low complexity" evidence="1">
    <location>
        <begin position="348"/>
        <end position="362"/>
    </location>
</feature>
<dbReference type="Proteomes" id="UP000751190">
    <property type="component" value="Unassembled WGS sequence"/>
</dbReference>
<dbReference type="Gene3D" id="2.60.40.150">
    <property type="entry name" value="C2 domain"/>
    <property type="match status" value="1"/>
</dbReference>
<protein>
    <submittedName>
        <fullName evidence="2">Uncharacterized protein</fullName>
    </submittedName>
</protein>
<feature type="compositionally biased region" description="Basic and acidic residues" evidence="1">
    <location>
        <begin position="277"/>
        <end position="287"/>
    </location>
</feature>
<accession>A0A8J5XWC6</accession>
<feature type="compositionally biased region" description="Basic and acidic residues" evidence="1">
    <location>
        <begin position="325"/>
        <end position="335"/>
    </location>
</feature>
<gene>
    <name evidence="2" type="ORF">KFE25_006801</name>
</gene>
<feature type="compositionally biased region" description="Low complexity" evidence="1">
    <location>
        <begin position="18"/>
        <end position="31"/>
    </location>
</feature>
<feature type="compositionally biased region" description="Low complexity" evidence="1">
    <location>
        <begin position="580"/>
        <end position="592"/>
    </location>
</feature>
<feature type="compositionally biased region" description="Basic and acidic residues" evidence="1">
    <location>
        <begin position="222"/>
        <end position="241"/>
    </location>
</feature>
<feature type="compositionally biased region" description="Low complexity" evidence="1">
    <location>
        <begin position="896"/>
        <end position="908"/>
    </location>
</feature>
<feature type="compositionally biased region" description="Low complexity" evidence="1">
    <location>
        <begin position="785"/>
        <end position="795"/>
    </location>
</feature>
<feature type="region of interest" description="Disordered" evidence="1">
    <location>
        <begin position="177"/>
        <end position="363"/>
    </location>
</feature>
<dbReference type="AlphaFoldDB" id="A0A8J5XWC6"/>
<sequence length="939" mass="96012">MNRGQLHRGPRATARPTSAPRVALARAALPSTPSPPRSARGSARESGTSSHGADESWGLAPIDAGARRILRLFEERMHGLMLARLEATRAIELAEEQERALSDDLKAILAMRHEEREDWARQKGELVRTIAQLHSQLHAEWAAPQRSKTHPASAPPAAPTAEPVRMVAPYTRAYDAVQQQRRAHDDGVGDDGIGGSSAVGARARAQSLRAGGHTARIGGGVDGKRLQRPQREERSGADAARRAHAQRAARHGGADEDDYGTDGTESIIDDDASSADDGERTRGDAGADLRSSQSEEGEDGERRGRAARLVPRHRQPPTLPCAEDGDARRIGERVRAPASAASTPERPAGAAGAAGAVGAAHARSPGYRLIRRPEEARTRVLGRTQANARPLTGATAHNAASAVPPASCGARGGLTVELGDADAIARASEDGLHPLDVGQPPISLLTSPGALRRRKSAEADDGVDAGAGDDARFAAMPAAGNGTPASASWVADAPAAPAAPAAPTAPTAVNRAARGGGLLLRGEHERETPAPVAHAAPAAFAPARAPPQQSAEGGLASTRRGPASQRGEKQSAFERGKGGAARAPRGAASGPVGADELRVDVLRVLVEPSHAQLALASGLTHLLLAFDLLGADGAKSAPVRIVAGMREYALRLSASFHLPKGSAARAAVLDALAADDQRASDVFLTLVATDQRSLLAPLGSCAVNLEQLVTNGADADGVELQLREALPADSAGGAVAEHALVVGRLSVHLRALPLLQALDDSLERFGSARAANAADAADAADAEAASVGGSRASSSLPRPRGVPPSMPCSSGSEEEAEAAGSDGHGTPVPLPPVAARRAAETSPPGGARMLTSTRTLSAASPAAIALAEAAAETRRSRDAGLDGAASRQWHGGGGSQSAPGSPPRSRAAPTPPGSGASSLTASGKKKGRWRTWFSGAAAR</sequence>
<reference evidence="2" key="1">
    <citation type="submission" date="2021-05" db="EMBL/GenBank/DDBJ databases">
        <title>The genome of the haptophyte Pavlova lutheri (Diacronema luteri, Pavlovales) - a model for lipid biosynthesis in eukaryotic algae.</title>
        <authorList>
            <person name="Hulatt C.J."/>
            <person name="Posewitz M.C."/>
        </authorList>
    </citation>
    <scope>NUCLEOTIDE SEQUENCE</scope>
    <source>
        <strain evidence="2">NIVA-4/92</strain>
    </source>
</reference>
<keyword evidence="3" id="KW-1185">Reference proteome</keyword>
<feature type="region of interest" description="Disordered" evidence="1">
    <location>
        <begin position="785"/>
        <end position="850"/>
    </location>
</feature>
<comment type="caution">
    <text evidence="2">The sequence shown here is derived from an EMBL/GenBank/DDBJ whole genome shotgun (WGS) entry which is preliminary data.</text>
</comment>
<evidence type="ECO:0000256" key="1">
    <source>
        <dbReference type="SAM" id="MobiDB-lite"/>
    </source>
</evidence>
<dbReference type="EMBL" id="JAGTXO010000005">
    <property type="protein sequence ID" value="KAG8467749.1"/>
    <property type="molecule type" value="Genomic_DNA"/>
</dbReference>
<feature type="region of interest" description="Disordered" evidence="1">
    <location>
        <begin position="1"/>
        <end position="58"/>
    </location>
</feature>
<proteinExistence type="predicted"/>
<evidence type="ECO:0000313" key="3">
    <source>
        <dbReference type="Proteomes" id="UP000751190"/>
    </source>
</evidence>
<dbReference type="OrthoDB" id="10688214at2759"/>
<name>A0A8J5XWC6_DIALT</name>
<organism evidence="2 3">
    <name type="scientific">Diacronema lutheri</name>
    <name type="common">Unicellular marine alga</name>
    <name type="synonym">Monochrysis lutheri</name>
    <dbReference type="NCBI Taxonomy" id="2081491"/>
    <lineage>
        <taxon>Eukaryota</taxon>
        <taxon>Haptista</taxon>
        <taxon>Haptophyta</taxon>
        <taxon>Pavlovophyceae</taxon>
        <taxon>Pavlovales</taxon>
        <taxon>Pavlovaceae</taxon>
        <taxon>Diacronema</taxon>
    </lineage>
</organism>
<feature type="region of interest" description="Disordered" evidence="1">
    <location>
        <begin position="540"/>
        <end position="592"/>
    </location>
</feature>
<feature type="region of interest" description="Disordered" evidence="1">
    <location>
        <begin position="869"/>
        <end position="939"/>
    </location>
</feature>
<feature type="compositionally biased region" description="Basic and acidic residues" evidence="1">
    <location>
        <begin position="566"/>
        <end position="577"/>
    </location>
</feature>